<dbReference type="Proteomes" id="UP000033740">
    <property type="component" value="Unassembled WGS sequence"/>
</dbReference>
<gene>
    <name evidence="7" type="primary">rafA_2</name>
    <name evidence="7" type="ORF">RS86_01716</name>
</gene>
<dbReference type="Gene3D" id="2.60.40.1180">
    <property type="entry name" value="Golgi alpha-mannosidase II"/>
    <property type="match status" value="1"/>
</dbReference>
<evidence type="ECO:0000256" key="2">
    <source>
        <dbReference type="ARBA" id="ARBA00012755"/>
    </source>
</evidence>
<evidence type="ECO:0000256" key="1">
    <source>
        <dbReference type="ARBA" id="ARBA00001255"/>
    </source>
</evidence>
<dbReference type="InterPro" id="IPR031704">
    <property type="entry name" value="Glyco_hydro_36_N"/>
</dbReference>
<proteinExistence type="predicted"/>
<dbReference type="Gene3D" id="3.20.20.70">
    <property type="entry name" value="Aldolase class I"/>
    <property type="match status" value="1"/>
</dbReference>
<dbReference type="GO" id="GO:0004557">
    <property type="term" value="F:alpha-galactosidase activity"/>
    <property type="evidence" value="ECO:0007669"/>
    <property type="project" value="UniProtKB-EC"/>
</dbReference>
<dbReference type="PANTHER" id="PTHR43053:SF3">
    <property type="entry name" value="ALPHA-GALACTOSIDASE C-RELATED"/>
    <property type="match status" value="1"/>
</dbReference>
<name>A0A0F0LMJ6_9MICO</name>
<evidence type="ECO:0000313" key="7">
    <source>
        <dbReference type="EMBL" id="KJL33495.1"/>
    </source>
</evidence>
<evidence type="ECO:0000259" key="5">
    <source>
        <dbReference type="Pfam" id="PF16874"/>
    </source>
</evidence>
<evidence type="ECO:0000256" key="4">
    <source>
        <dbReference type="ARBA" id="ARBA00023295"/>
    </source>
</evidence>
<dbReference type="AlphaFoldDB" id="A0A0F0LMJ6"/>
<comment type="catalytic activity">
    <reaction evidence="1">
        <text>Hydrolysis of terminal, non-reducing alpha-D-galactose residues in alpha-D-galactosides, including galactose oligosaccharides, galactomannans and galactolipids.</text>
        <dbReference type="EC" id="3.2.1.22"/>
    </reaction>
</comment>
<comment type="caution">
    <text evidence="7">The sequence shown here is derived from an EMBL/GenBank/DDBJ whole genome shotgun (WGS) entry which is preliminary data.</text>
</comment>
<dbReference type="InterPro" id="IPR038417">
    <property type="entry name" value="Alpga-gal_N_sf"/>
</dbReference>
<dbReference type="InterPro" id="IPR002252">
    <property type="entry name" value="Glyco_hydro_36"/>
</dbReference>
<dbReference type="Pfam" id="PF02065">
    <property type="entry name" value="Melibiase"/>
    <property type="match status" value="1"/>
</dbReference>
<organism evidence="7 8">
    <name type="scientific">Microbacterium azadirachtae</name>
    <dbReference type="NCBI Taxonomy" id="582680"/>
    <lineage>
        <taxon>Bacteria</taxon>
        <taxon>Bacillati</taxon>
        <taxon>Actinomycetota</taxon>
        <taxon>Actinomycetes</taxon>
        <taxon>Micrococcales</taxon>
        <taxon>Microbacteriaceae</taxon>
        <taxon>Microbacterium</taxon>
    </lineage>
</organism>
<dbReference type="PATRIC" id="fig|582680.6.peg.1773"/>
<feature type="domain" description="Glycosyl hydrolase family 36 C-terminal" evidence="5">
    <location>
        <begin position="651"/>
        <end position="728"/>
    </location>
</feature>
<dbReference type="Pfam" id="PF16875">
    <property type="entry name" value="Glyco_hydro_36N"/>
    <property type="match status" value="1"/>
</dbReference>
<dbReference type="SUPFAM" id="SSF51445">
    <property type="entry name" value="(Trans)glycosidases"/>
    <property type="match status" value="1"/>
</dbReference>
<dbReference type="InterPro" id="IPR000111">
    <property type="entry name" value="Glyco_hydro_27/36_CS"/>
</dbReference>
<dbReference type="RefSeq" id="WP_082076685.1">
    <property type="nucleotide sequence ID" value="NZ_JYIX01000033.1"/>
</dbReference>
<evidence type="ECO:0000259" key="6">
    <source>
        <dbReference type="Pfam" id="PF16875"/>
    </source>
</evidence>
<dbReference type="InterPro" id="IPR013785">
    <property type="entry name" value="Aldolase_TIM"/>
</dbReference>
<keyword evidence="3 7" id="KW-0378">Hydrolase</keyword>
<feature type="domain" description="Glycosyl hydrolase family 36 N-terminal" evidence="6">
    <location>
        <begin position="37"/>
        <end position="291"/>
    </location>
</feature>
<dbReference type="InterPro" id="IPR013780">
    <property type="entry name" value="Glyco_hydro_b"/>
</dbReference>
<reference evidence="7 8" key="1">
    <citation type="submission" date="2015-02" db="EMBL/GenBank/DDBJ databases">
        <title>Draft genome sequences of ten Microbacterium spp. with emphasis on heavy metal contaminated environments.</title>
        <authorList>
            <person name="Corretto E."/>
        </authorList>
    </citation>
    <scope>NUCLEOTIDE SEQUENCE [LARGE SCALE GENOMIC DNA]</scope>
    <source>
        <strain evidence="7 8">ARN176</strain>
    </source>
</reference>
<accession>A0A0F0LMJ6</accession>
<dbReference type="PRINTS" id="PR00743">
    <property type="entry name" value="GLHYDRLASE36"/>
</dbReference>
<sequence>MSSLTPDGGAARAGAVDLGMVLEVDGVALVLDIREGGLPVVVHWGAPCGPLDGPAFEALVLAGVFPDAGSEVDAVVPVSVLPELSRGWSGTPGVSGSRDGAHWSPRFRVTGVAIDGVPVTDAEGKVPAPGGRRILSSGPASVRVLAQDDEAELTLALDIELTGSGAIRSRAAVRNVGDDVYRLESLMPTLPVPLDADEALDFAGRWAVERVPQRRRLGVGAHRRENRRGRTGLGAALALIVGRHGFDFSSGEAWGIHVGWSGNHVHQVERVAEGRQVLAGGELLLPGEGRLAPGEEYATPWLYGFYGRGLDALAAQSHRMMRARSQHPRSARPVTLNVWEAVYFQQNEKDLIELADAAAAVGVERFVLDDGWFGARRDDRTGLGDWTVSRDVWPQGLHPLVDHVRVLGMQFGLWVEPEMVNPDSDLARAHPEWIMSARSEWPLTGRHQQVLDLANPDCYAHIRDALLALLDEYDIAYLKWDHNRDLVEAGTGPHRTAGVHGQTAAFYRLVDDLKHRHPGLEIESCSSGGGRVDLGVLERTDRIWGSDDNDPLERQRINAWTAQLIPPELIGAHIASAPSHVTGRTHTLSFRASVALFGHLGVEADIRRWTEDERLQLADWIALHKRERALMHGGTMVRVDVPDSSFAVQGVVAGDGNRALYLFTALAAGATASMGRVRLPGLDEDRRYRVGIEALSLRGLHGNPAPWQEDGIVLTGRVLGGVGLVMPSVHPETALILRASATD</sequence>
<dbReference type="PANTHER" id="PTHR43053">
    <property type="entry name" value="GLYCOSIDASE FAMILY 31"/>
    <property type="match status" value="1"/>
</dbReference>
<dbReference type="Pfam" id="PF16874">
    <property type="entry name" value="Glyco_hydro_36C"/>
    <property type="match status" value="1"/>
</dbReference>
<evidence type="ECO:0000313" key="8">
    <source>
        <dbReference type="Proteomes" id="UP000033740"/>
    </source>
</evidence>
<evidence type="ECO:0000256" key="3">
    <source>
        <dbReference type="ARBA" id="ARBA00022801"/>
    </source>
</evidence>
<keyword evidence="8" id="KW-1185">Reference proteome</keyword>
<dbReference type="GO" id="GO:0016052">
    <property type="term" value="P:carbohydrate catabolic process"/>
    <property type="evidence" value="ECO:0007669"/>
    <property type="project" value="InterPro"/>
</dbReference>
<dbReference type="InterPro" id="IPR050985">
    <property type="entry name" value="Alpha-glycosidase_related"/>
</dbReference>
<dbReference type="Gene3D" id="2.70.98.60">
    <property type="entry name" value="alpha-galactosidase from lactobacil brevis"/>
    <property type="match status" value="1"/>
</dbReference>
<keyword evidence="4 7" id="KW-0326">Glycosidase</keyword>
<protein>
    <recommendedName>
        <fullName evidence="2">alpha-galactosidase</fullName>
        <ecNumber evidence="2">3.2.1.22</ecNumber>
    </recommendedName>
</protein>
<dbReference type="InterPro" id="IPR017853">
    <property type="entry name" value="GH"/>
</dbReference>
<dbReference type="InterPro" id="IPR031705">
    <property type="entry name" value="Glyco_hydro_36_C"/>
</dbReference>
<dbReference type="EMBL" id="JYIX01000033">
    <property type="protein sequence ID" value="KJL33495.1"/>
    <property type="molecule type" value="Genomic_DNA"/>
</dbReference>
<dbReference type="EC" id="3.2.1.22" evidence="2"/>
<dbReference type="PROSITE" id="PS00512">
    <property type="entry name" value="ALPHA_GALACTOSIDASE"/>
    <property type="match status" value="1"/>
</dbReference>
<dbReference type="STRING" id="582680.RS86_01716"/>
<dbReference type="FunFam" id="3.20.20.70:FF:000118">
    <property type="entry name" value="Alpha-galactosidase"/>
    <property type="match status" value="1"/>
</dbReference>
<dbReference type="CDD" id="cd14791">
    <property type="entry name" value="GH36"/>
    <property type="match status" value="1"/>
</dbReference>